<reference evidence="3" key="1">
    <citation type="journal article" date="2019" name="Int. J. Syst. Evol. Microbiol.">
        <title>The Global Catalogue of Microorganisms (GCM) 10K type strain sequencing project: providing services to taxonomists for standard genome sequencing and annotation.</title>
        <authorList>
            <consortium name="The Broad Institute Genomics Platform"/>
            <consortium name="The Broad Institute Genome Sequencing Center for Infectious Disease"/>
            <person name="Wu L."/>
            <person name="Ma J."/>
        </authorList>
    </citation>
    <scope>NUCLEOTIDE SEQUENCE [LARGE SCALE GENOMIC DNA]</scope>
    <source>
        <strain evidence="3">KCTC 12848</strain>
    </source>
</reference>
<comment type="caution">
    <text evidence="2">The sequence shown here is derived from an EMBL/GenBank/DDBJ whole genome shotgun (WGS) entry which is preliminary data.</text>
</comment>
<organism evidence="2 3">
    <name type="scientific">Saccharothrix xinjiangensis</name>
    <dbReference type="NCBI Taxonomy" id="204798"/>
    <lineage>
        <taxon>Bacteria</taxon>
        <taxon>Bacillati</taxon>
        <taxon>Actinomycetota</taxon>
        <taxon>Actinomycetes</taxon>
        <taxon>Pseudonocardiales</taxon>
        <taxon>Pseudonocardiaceae</taxon>
        <taxon>Saccharothrix</taxon>
    </lineage>
</organism>
<evidence type="ECO:0000313" key="2">
    <source>
        <dbReference type="EMBL" id="MFC5057265.1"/>
    </source>
</evidence>
<sequence length="179" mass="19331">MKPRDTGAPFDEVAARRPRTAAHPDRPVTTAPGAGRLRHPDPPTRSTARRRDPRQRAVGATTRAPDRAPVVEHHRRPSAAHDPLIPTRRARRCPEDGAHRLSARAGSAPATDVAPERDAVPPAPGARDREATVTARPAEAGPRPVPRRPRRMGARALPVDQRCAETSPVAHPVHGREPA</sequence>
<dbReference type="Proteomes" id="UP001595833">
    <property type="component" value="Unassembled WGS sequence"/>
</dbReference>
<protein>
    <submittedName>
        <fullName evidence="2">Uncharacterized protein</fullName>
    </submittedName>
</protein>
<keyword evidence="3" id="KW-1185">Reference proteome</keyword>
<proteinExistence type="predicted"/>
<dbReference type="RefSeq" id="WP_344037202.1">
    <property type="nucleotide sequence ID" value="NZ_BAAAKE010000006.1"/>
</dbReference>
<dbReference type="EMBL" id="JBHSJB010000027">
    <property type="protein sequence ID" value="MFC5057265.1"/>
    <property type="molecule type" value="Genomic_DNA"/>
</dbReference>
<feature type="region of interest" description="Disordered" evidence="1">
    <location>
        <begin position="1"/>
        <end position="179"/>
    </location>
</feature>
<evidence type="ECO:0000256" key="1">
    <source>
        <dbReference type="SAM" id="MobiDB-lite"/>
    </source>
</evidence>
<accession>A0ABV9Y6R9</accession>
<evidence type="ECO:0000313" key="3">
    <source>
        <dbReference type="Proteomes" id="UP001595833"/>
    </source>
</evidence>
<gene>
    <name evidence="2" type="ORF">ACFPFM_26410</name>
</gene>
<name>A0ABV9Y6R9_9PSEU</name>